<accession>A0A7S2LLV4</accession>
<organism evidence="3">
    <name type="scientific">Leptocylindrus danicus</name>
    <dbReference type="NCBI Taxonomy" id="163516"/>
    <lineage>
        <taxon>Eukaryota</taxon>
        <taxon>Sar</taxon>
        <taxon>Stramenopiles</taxon>
        <taxon>Ochrophyta</taxon>
        <taxon>Bacillariophyta</taxon>
        <taxon>Coscinodiscophyceae</taxon>
        <taxon>Chaetocerotophycidae</taxon>
        <taxon>Leptocylindrales</taxon>
        <taxon>Leptocylindraceae</taxon>
        <taxon>Leptocylindrus</taxon>
    </lineage>
</organism>
<gene>
    <name evidence="3" type="ORF">LDAN0321_LOCUS19725</name>
</gene>
<feature type="compositionally biased region" description="Basic and acidic residues" evidence="2">
    <location>
        <begin position="373"/>
        <end position="392"/>
    </location>
</feature>
<dbReference type="GO" id="GO:0003729">
    <property type="term" value="F:mRNA binding"/>
    <property type="evidence" value="ECO:0007669"/>
    <property type="project" value="InterPro"/>
</dbReference>
<dbReference type="GO" id="GO:0006376">
    <property type="term" value="P:mRNA splice site recognition"/>
    <property type="evidence" value="ECO:0007669"/>
    <property type="project" value="InterPro"/>
</dbReference>
<sequence>MADEARAMLDALMGNNRNDYIPNISTARHDNPLNTEKSKKANGSARISCYDRDVCPYYTAWGVDVFELFVNTKSASDVNSHLGMRPPSQKCSDDAHKEFTNLPLEEMEQLGYERMLHAKLKGLVASANRTVARNKEKLRQEIARNKKSQAANSSAAVHQTVHSVNAEQLEVAADLQAKLADLEEEIEVLVKELKETQLVQQTNQKSENKDDGDDGVHEETKENSNSNEEKEENSKEEKEKTPEEPSTLSSTGTDHEHDATSNIMSIKETKLIESIMHKIMEVAPLKEQIASVKRSLYYIRADFQTDKTVCEVSGNFMSSRDADERIAAHYAGKQYVGWKMVREKCKELDEKYRNLPPLQPRGAGGYDRHHRGRSPDFHRGYHHDSYSYDSSRRGSGNGRHTQTRYNDDRGYNGHSNRGGGNYSRGGRDRDRDRDRDRGYGSRDQHRGRRW</sequence>
<protein>
    <submittedName>
        <fullName evidence="3">Uncharacterized protein</fullName>
    </submittedName>
</protein>
<dbReference type="AlphaFoldDB" id="A0A7S2LLV4"/>
<feature type="compositionally biased region" description="Basic and acidic residues" evidence="2">
    <location>
        <begin position="206"/>
        <end position="222"/>
    </location>
</feature>
<evidence type="ECO:0000313" key="3">
    <source>
        <dbReference type="EMBL" id="CAD9610292.1"/>
    </source>
</evidence>
<dbReference type="EMBL" id="HBGY01031616">
    <property type="protein sequence ID" value="CAD9610292.1"/>
    <property type="molecule type" value="Transcribed_RNA"/>
</dbReference>
<feature type="compositionally biased region" description="Basic and acidic residues" evidence="2">
    <location>
        <begin position="425"/>
        <end position="444"/>
    </location>
</feature>
<reference evidence="3" key="1">
    <citation type="submission" date="2021-01" db="EMBL/GenBank/DDBJ databases">
        <authorList>
            <person name="Corre E."/>
            <person name="Pelletier E."/>
            <person name="Niang G."/>
            <person name="Scheremetjew M."/>
            <person name="Finn R."/>
            <person name="Kale V."/>
            <person name="Holt S."/>
            <person name="Cochrane G."/>
            <person name="Meng A."/>
            <person name="Brown T."/>
            <person name="Cohen L."/>
        </authorList>
    </citation>
    <scope>NUCLEOTIDE SEQUENCE</scope>
    <source>
        <strain evidence="3">B650</strain>
    </source>
</reference>
<evidence type="ECO:0000256" key="2">
    <source>
        <dbReference type="SAM" id="MobiDB-lite"/>
    </source>
</evidence>
<dbReference type="Pfam" id="PF03194">
    <property type="entry name" value="LUC7"/>
    <property type="match status" value="1"/>
</dbReference>
<dbReference type="GO" id="GO:0005685">
    <property type="term" value="C:U1 snRNP"/>
    <property type="evidence" value="ECO:0007669"/>
    <property type="project" value="InterPro"/>
</dbReference>
<evidence type="ECO:0000256" key="1">
    <source>
        <dbReference type="ARBA" id="ARBA00005655"/>
    </source>
</evidence>
<dbReference type="InterPro" id="IPR004882">
    <property type="entry name" value="Luc7-rel"/>
</dbReference>
<proteinExistence type="inferred from homology"/>
<feature type="region of interest" description="Disordered" evidence="2">
    <location>
        <begin position="352"/>
        <end position="450"/>
    </location>
</feature>
<dbReference type="PANTHER" id="PTHR12375">
    <property type="entry name" value="RNA-BINDING PROTEIN LUC7-RELATED"/>
    <property type="match status" value="1"/>
</dbReference>
<name>A0A7S2LLV4_9STRA</name>
<feature type="region of interest" description="Disordered" evidence="2">
    <location>
        <begin position="201"/>
        <end position="265"/>
    </location>
</feature>
<comment type="similarity">
    <text evidence="1">Belongs to the Luc7 family.</text>
</comment>
<feature type="compositionally biased region" description="Basic and acidic residues" evidence="2">
    <location>
        <begin position="232"/>
        <end position="243"/>
    </location>
</feature>